<feature type="region of interest" description="Disordered" evidence="1">
    <location>
        <begin position="1"/>
        <end position="25"/>
    </location>
</feature>
<name>E9HJG6_DAPPU</name>
<accession>E9HJG6</accession>
<dbReference type="KEGG" id="dpx:DAPPUDRAFT_330403"/>
<organism evidence="2 3">
    <name type="scientific">Daphnia pulex</name>
    <name type="common">Water flea</name>
    <dbReference type="NCBI Taxonomy" id="6669"/>
    <lineage>
        <taxon>Eukaryota</taxon>
        <taxon>Metazoa</taxon>
        <taxon>Ecdysozoa</taxon>
        <taxon>Arthropoda</taxon>
        <taxon>Crustacea</taxon>
        <taxon>Branchiopoda</taxon>
        <taxon>Diplostraca</taxon>
        <taxon>Cladocera</taxon>
        <taxon>Anomopoda</taxon>
        <taxon>Daphniidae</taxon>
        <taxon>Daphnia</taxon>
    </lineage>
</organism>
<reference evidence="2 3" key="1">
    <citation type="journal article" date="2011" name="Science">
        <title>The ecoresponsive genome of Daphnia pulex.</title>
        <authorList>
            <person name="Colbourne J.K."/>
            <person name="Pfrender M.E."/>
            <person name="Gilbert D."/>
            <person name="Thomas W.K."/>
            <person name="Tucker A."/>
            <person name="Oakley T.H."/>
            <person name="Tokishita S."/>
            <person name="Aerts A."/>
            <person name="Arnold G.J."/>
            <person name="Basu M.K."/>
            <person name="Bauer D.J."/>
            <person name="Caceres C.E."/>
            <person name="Carmel L."/>
            <person name="Casola C."/>
            <person name="Choi J.H."/>
            <person name="Detter J.C."/>
            <person name="Dong Q."/>
            <person name="Dusheyko S."/>
            <person name="Eads B.D."/>
            <person name="Frohlich T."/>
            <person name="Geiler-Samerotte K.A."/>
            <person name="Gerlach D."/>
            <person name="Hatcher P."/>
            <person name="Jogdeo S."/>
            <person name="Krijgsveld J."/>
            <person name="Kriventseva E.V."/>
            <person name="Kultz D."/>
            <person name="Laforsch C."/>
            <person name="Lindquist E."/>
            <person name="Lopez J."/>
            <person name="Manak J.R."/>
            <person name="Muller J."/>
            <person name="Pangilinan J."/>
            <person name="Patwardhan R.P."/>
            <person name="Pitluck S."/>
            <person name="Pritham E.J."/>
            <person name="Rechtsteiner A."/>
            <person name="Rho M."/>
            <person name="Rogozin I.B."/>
            <person name="Sakarya O."/>
            <person name="Salamov A."/>
            <person name="Schaack S."/>
            <person name="Shapiro H."/>
            <person name="Shiga Y."/>
            <person name="Skalitzky C."/>
            <person name="Smith Z."/>
            <person name="Souvorov A."/>
            <person name="Sung W."/>
            <person name="Tang Z."/>
            <person name="Tsuchiya D."/>
            <person name="Tu H."/>
            <person name="Vos H."/>
            <person name="Wang M."/>
            <person name="Wolf Y.I."/>
            <person name="Yamagata H."/>
            <person name="Yamada T."/>
            <person name="Ye Y."/>
            <person name="Shaw J.R."/>
            <person name="Andrews J."/>
            <person name="Crease T.J."/>
            <person name="Tang H."/>
            <person name="Lucas S.M."/>
            <person name="Robertson H.M."/>
            <person name="Bork P."/>
            <person name="Koonin E.V."/>
            <person name="Zdobnov E.M."/>
            <person name="Grigoriev I.V."/>
            <person name="Lynch M."/>
            <person name="Boore J.L."/>
        </authorList>
    </citation>
    <scope>NUCLEOTIDE SEQUENCE [LARGE SCALE GENOMIC DNA]</scope>
</reference>
<proteinExistence type="predicted"/>
<dbReference type="PhylomeDB" id="E9HJG6"/>
<sequence length="92" mass="10226">MDAAAATKAERKSMNSGATKTEGEIPKKRNWIKKLIAKSKSGKSRQYEDGYADFLETTGNKMVERAKSLQEHANKIKAEGKALKKKAKTIQK</sequence>
<keyword evidence="3" id="KW-1185">Reference proteome</keyword>
<gene>
    <name evidence="2" type="ORF">DAPPUDRAFT_330403</name>
</gene>
<dbReference type="EMBL" id="GL732662">
    <property type="protein sequence ID" value="EFX68086.1"/>
    <property type="molecule type" value="Genomic_DNA"/>
</dbReference>
<protein>
    <submittedName>
        <fullName evidence="2">Uncharacterized protein</fullName>
    </submittedName>
</protein>
<dbReference type="Proteomes" id="UP000000305">
    <property type="component" value="Unassembled WGS sequence"/>
</dbReference>
<dbReference type="InParanoid" id="E9HJG6"/>
<evidence type="ECO:0000313" key="2">
    <source>
        <dbReference type="EMBL" id="EFX68086.1"/>
    </source>
</evidence>
<evidence type="ECO:0000256" key="1">
    <source>
        <dbReference type="SAM" id="MobiDB-lite"/>
    </source>
</evidence>
<evidence type="ECO:0000313" key="3">
    <source>
        <dbReference type="Proteomes" id="UP000000305"/>
    </source>
</evidence>
<dbReference type="AlphaFoldDB" id="E9HJG6"/>
<dbReference type="HOGENOM" id="CLU_2415501_0_0_1"/>